<feature type="transmembrane region" description="Helical" evidence="7">
    <location>
        <begin position="139"/>
        <end position="168"/>
    </location>
</feature>
<comment type="similarity">
    <text evidence="6">Belongs to the major facilitator superfamily. Phosphate:H(+) symporter (TC 2.A.1.9) family.</text>
</comment>
<dbReference type="InterPro" id="IPR000109">
    <property type="entry name" value="POT_fam"/>
</dbReference>
<feature type="transmembrane region" description="Helical" evidence="7">
    <location>
        <begin position="282"/>
        <end position="300"/>
    </location>
</feature>
<keyword evidence="3 7" id="KW-0812">Transmembrane</keyword>
<dbReference type="GO" id="GO:0022857">
    <property type="term" value="F:transmembrane transporter activity"/>
    <property type="evidence" value="ECO:0007669"/>
    <property type="project" value="InterPro"/>
</dbReference>
<dbReference type="GO" id="GO:0016020">
    <property type="term" value="C:membrane"/>
    <property type="evidence" value="ECO:0007669"/>
    <property type="project" value="UniProtKB-SubCell"/>
</dbReference>
<evidence type="ECO:0000256" key="5">
    <source>
        <dbReference type="ARBA" id="ARBA00023136"/>
    </source>
</evidence>
<evidence type="ECO:0000256" key="4">
    <source>
        <dbReference type="ARBA" id="ARBA00022989"/>
    </source>
</evidence>
<evidence type="ECO:0000256" key="7">
    <source>
        <dbReference type="SAM" id="Phobius"/>
    </source>
</evidence>
<dbReference type="PANTHER" id="PTHR11654">
    <property type="entry name" value="OLIGOPEPTIDE TRANSPORTER-RELATED"/>
    <property type="match status" value="1"/>
</dbReference>
<feature type="transmembrane region" description="Helical" evidence="7">
    <location>
        <begin position="404"/>
        <end position="422"/>
    </location>
</feature>
<keyword evidence="5 7" id="KW-0472">Membrane</keyword>
<evidence type="ECO:0000256" key="3">
    <source>
        <dbReference type="ARBA" id="ARBA00022692"/>
    </source>
</evidence>
<dbReference type="Pfam" id="PF00854">
    <property type="entry name" value="PTR2"/>
    <property type="match status" value="1"/>
</dbReference>
<name>A0AAD5BU80_AMBAR</name>
<feature type="transmembrane region" description="Helical" evidence="7">
    <location>
        <begin position="40"/>
        <end position="58"/>
    </location>
</feature>
<comment type="caution">
    <text evidence="8">The sequence shown here is derived from an EMBL/GenBank/DDBJ whole genome shotgun (WGS) entry which is preliminary data.</text>
</comment>
<accession>A0AAD5BU80</accession>
<keyword evidence="4 7" id="KW-1133">Transmembrane helix</keyword>
<sequence length="513" mass="57316">MAGSRLVFGYGGMPVYDPDKTGSHNTRAGRSTFVRITAQIWADLLSSFVLYAMMNYLTNVWNLSLTHAAGIINIFNGSSPALAIVFVSFADAFLGDFYIIVLSRIAYSIGLILLSLSTPTFFAPCNKYKEECIGHTQKVLFFTALPLIVVGMAVAILVIIGGGLAFPYIKPWSIRFWIPAICASITTVLFLTGSSRYTPQKLKGSPLTTILRVFVAATTKDFQQVTNFKQIYKEDDTQGTKSLRWLDKAAIKFPDQALAKTWTLCTVREVEDTKTGIRMVPMLLPFIGTGLVLSLGTSYFLEQANHMDRKLGSIEIQIPIFFLLYMSFASLSQPIFNALLKRIPIPDRYHAATEIAVGMVLSILCCITAAIVEIRRLQVIRSHGLTDKSNERIPMSVFYLVPQFVLHAAVDGILTSGTFRLLNDHHIPAMMHKYLFYLSKFFLGLGIMANVLLVYIVEKVSDWFQHTLNKSHLDRYYWTLAGLSTVNLVIYTILAYFYNYKGSPLDGDVEGGK</sequence>
<evidence type="ECO:0000256" key="2">
    <source>
        <dbReference type="ARBA" id="ARBA00005982"/>
    </source>
</evidence>
<evidence type="ECO:0000256" key="1">
    <source>
        <dbReference type="ARBA" id="ARBA00004141"/>
    </source>
</evidence>
<comment type="subcellular location">
    <subcellularLocation>
        <location evidence="1">Membrane</location>
        <topology evidence="1">Multi-pass membrane protein</topology>
    </subcellularLocation>
</comment>
<dbReference type="EMBL" id="JAMZMK010011006">
    <property type="protein sequence ID" value="KAI7729404.1"/>
    <property type="molecule type" value="Genomic_DNA"/>
</dbReference>
<gene>
    <name evidence="8" type="ORF">M8C21_010242</name>
</gene>
<reference evidence="8" key="1">
    <citation type="submission" date="2022-06" db="EMBL/GenBank/DDBJ databases">
        <title>Uncovering the hologenomic basis of an extraordinary plant invasion.</title>
        <authorList>
            <person name="Bieker V.C."/>
            <person name="Martin M.D."/>
            <person name="Gilbert T."/>
            <person name="Hodgins K."/>
            <person name="Battlay P."/>
            <person name="Petersen B."/>
            <person name="Wilson J."/>
        </authorList>
    </citation>
    <scope>NUCLEOTIDE SEQUENCE</scope>
    <source>
        <strain evidence="8">AA19_3_7</strain>
        <tissue evidence="8">Leaf</tissue>
    </source>
</reference>
<comment type="similarity">
    <text evidence="2">Belongs to the major facilitator superfamily. Proton-dependent oligopeptide transporter (POT/PTR) (TC 2.A.17) family.</text>
</comment>
<protein>
    <submittedName>
        <fullName evidence="8">Uncharacterized protein</fullName>
    </submittedName>
</protein>
<feature type="transmembrane region" description="Helical" evidence="7">
    <location>
        <begin position="434"/>
        <end position="456"/>
    </location>
</feature>
<organism evidence="8 9">
    <name type="scientific">Ambrosia artemisiifolia</name>
    <name type="common">Common ragweed</name>
    <dbReference type="NCBI Taxonomy" id="4212"/>
    <lineage>
        <taxon>Eukaryota</taxon>
        <taxon>Viridiplantae</taxon>
        <taxon>Streptophyta</taxon>
        <taxon>Embryophyta</taxon>
        <taxon>Tracheophyta</taxon>
        <taxon>Spermatophyta</taxon>
        <taxon>Magnoliopsida</taxon>
        <taxon>eudicotyledons</taxon>
        <taxon>Gunneridae</taxon>
        <taxon>Pentapetalae</taxon>
        <taxon>asterids</taxon>
        <taxon>campanulids</taxon>
        <taxon>Asterales</taxon>
        <taxon>Asteraceae</taxon>
        <taxon>Asteroideae</taxon>
        <taxon>Heliantheae alliance</taxon>
        <taxon>Heliantheae</taxon>
        <taxon>Ambrosia</taxon>
    </lineage>
</organism>
<evidence type="ECO:0000313" key="9">
    <source>
        <dbReference type="Proteomes" id="UP001206925"/>
    </source>
</evidence>
<keyword evidence="9" id="KW-1185">Reference proteome</keyword>
<dbReference type="InterPro" id="IPR036259">
    <property type="entry name" value="MFS_trans_sf"/>
</dbReference>
<dbReference type="Proteomes" id="UP001206925">
    <property type="component" value="Unassembled WGS sequence"/>
</dbReference>
<evidence type="ECO:0000313" key="8">
    <source>
        <dbReference type="EMBL" id="KAI7729404.1"/>
    </source>
</evidence>
<feature type="transmembrane region" description="Helical" evidence="7">
    <location>
        <begin position="174"/>
        <end position="193"/>
    </location>
</feature>
<dbReference type="SUPFAM" id="SSF103473">
    <property type="entry name" value="MFS general substrate transporter"/>
    <property type="match status" value="1"/>
</dbReference>
<dbReference type="AlphaFoldDB" id="A0AAD5BU80"/>
<feature type="transmembrane region" description="Helical" evidence="7">
    <location>
        <begin position="97"/>
        <end position="118"/>
    </location>
</feature>
<evidence type="ECO:0000256" key="6">
    <source>
        <dbReference type="ARBA" id="ARBA00044504"/>
    </source>
</evidence>
<feature type="transmembrane region" description="Helical" evidence="7">
    <location>
        <begin position="476"/>
        <end position="498"/>
    </location>
</feature>
<feature type="transmembrane region" description="Helical" evidence="7">
    <location>
        <begin position="70"/>
        <end position="91"/>
    </location>
</feature>
<feature type="transmembrane region" description="Helical" evidence="7">
    <location>
        <begin position="320"/>
        <end position="340"/>
    </location>
</feature>
<dbReference type="Gene3D" id="1.20.1250.20">
    <property type="entry name" value="MFS general substrate transporter like domains"/>
    <property type="match status" value="2"/>
</dbReference>
<proteinExistence type="inferred from homology"/>
<feature type="transmembrane region" description="Helical" evidence="7">
    <location>
        <begin position="352"/>
        <end position="372"/>
    </location>
</feature>